<sequence length="95" mass="10453">MPRGHAFRPGRYRRRGHCLWSNNDIQTALSGGPVGTTTDNRSAAKTPDGQPRNDTASVYGGKNGYIVVNDRTGEVVQVSGKNDPSWIPDSRIKWK</sequence>
<proteinExistence type="predicted"/>
<organism evidence="1 2">
    <name type="scientific">Paraburkholderia phymatum</name>
    <dbReference type="NCBI Taxonomy" id="148447"/>
    <lineage>
        <taxon>Bacteria</taxon>
        <taxon>Pseudomonadati</taxon>
        <taxon>Pseudomonadota</taxon>
        <taxon>Betaproteobacteria</taxon>
        <taxon>Burkholderiales</taxon>
        <taxon>Burkholderiaceae</taxon>
        <taxon>Paraburkholderia</taxon>
    </lineage>
</organism>
<keyword evidence="2" id="KW-1185">Reference proteome</keyword>
<evidence type="ECO:0000313" key="2">
    <source>
        <dbReference type="Proteomes" id="UP001558850"/>
    </source>
</evidence>
<accession>A0ACC6U450</accession>
<protein>
    <submittedName>
        <fullName evidence="1">Colicin E5-related ribonuclease</fullName>
    </submittedName>
</protein>
<evidence type="ECO:0000313" key="1">
    <source>
        <dbReference type="EMBL" id="MEX3934364.1"/>
    </source>
</evidence>
<name>A0ACC6U450_9BURK</name>
<dbReference type="EMBL" id="JBFRCH010000012">
    <property type="protein sequence ID" value="MEX3934364.1"/>
    <property type="molecule type" value="Genomic_DNA"/>
</dbReference>
<comment type="caution">
    <text evidence="1">The sequence shown here is derived from an EMBL/GenBank/DDBJ whole genome shotgun (WGS) entry which is preliminary data.</text>
</comment>
<reference evidence="1" key="1">
    <citation type="submission" date="2024-07" db="EMBL/GenBank/DDBJ databases">
        <title>A survey of Mimosa microsymbionts across Brazilian biomes reveals a high diversity of Paraburkholderia nodulating endemic species, but also that Cupriavidus is common as a symbiont of widespread species.</title>
        <authorList>
            <person name="Rouws L."/>
            <person name="Barauna A."/>
            <person name="Beukes C."/>
            <person name="Rouws J.R.C."/>
            <person name="De Faria S.M."/>
            <person name="Gross E."/>
            <person name="Bueno Dos Reis Junior F."/>
            <person name="Simon M.F."/>
            <person name="Maluk M."/>
            <person name="Odee D.W."/>
            <person name="Kenicer G."/>
            <person name="Young J.P.W."/>
            <person name="Reis V.M."/>
            <person name="Zilli J."/>
            <person name="James E.K."/>
        </authorList>
    </citation>
    <scope>NUCLEOTIDE SEQUENCE</scope>
    <source>
        <strain evidence="1">EG181B</strain>
    </source>
</reference>
<dbReference type="Proteomes" id="UP001558850">
    <property type="component" value="Unassembled WGS sequence"/>
</dbReference>
<gene>
    <name evidence="1" type="ORF">AB4Y32_21645</name>
</gene>